<organism evidence="1 2">
    <name type="scientific">Schistosoma margrebowiei</name>
    <dbReference type="NCBI Taxonomy" id="48269"/>
    <lineage>
        <taxon>Eukaryota</taxon>
        <taxon>Metazoa</taxon>
        <taxon>Spiralia</taxon>
        <taxon>Lophotrochozoa</taxon>
        <taxon>Platyhelminthes</taxon>
        <taxon>Trematoda</taxon>
        <taxon>Digenea</taxon>
        <taxon>Strigeidida</taxon>
        <taxon>Schistosomatoidea</taxon>
        <taxon>Schistosomatidae</taxon>
        <taxon>Schistosoma</taxon>
    </lineage>
</organism>
<protein>
    <submittedName>
        <fullName evidence="1">Uncharacterized protein</fullName>
    </submittedName>
</protein>
<gene>
    <name evidence="1" type="ORF">SMRZ_LOCUS919</name>
</gene>
<reference evidence="1 2" key="1">
    <citation type="submission" date="2018-11" db="EMBL/GenBank/DDBJ databases">
        <authorList>
            <consortium name="Pathogen Informatics"/>
        </authorList>
    </citation>
    <scope>NUCLEOTIDE SEQUENCE [LARGE SCALE GENOMIC DNA]</scope>
    <source>
        <strain evidence="1 2">Zambia</strain>
    </source>
</reference>
<evidence type="ECO:0000313" key="1">
    <source>
        <dbReference type="EMBL" id="VDO49650.1"/>
    </source>
</evidence>
<dbReference type="EMBL" id="UZAI01000184">
    <property type="protein sequence ID" value="VDO49650.1"/>
    <property type="molecule type" value="Genomic_DNA"/>
</dbReference>
<dbReference type="AlphaFoldDB" id="A0A183LAU4"/>
<accession>A0A183LAU4</accession>
<sequence length="161" mass="18678">MVYTLRKSSNCITRKAITWNPEGKRKRGRIKNTIRQEIESDMKRMNSNWKQLGRIAQDRIEWRLMVVCLCFSFRDDRHKINKESLSDLRNNLCTTVNTTITTIITTSTTKTTTTITTDTTTTTTTTCNTTGSTNTNTTDNFIIVFIKNNDIEFKPIKFTYK</sequence>
<evidence type="ECO:0000313" key="2">
    <source>
        <dbReference type="Proteomes" id="UP000277204"/>
    </source>
</evidence>
<name>A0A183LAU4_9TREM</name>
<keyword evidence="2" id="KW-1185">Reference proteome</keyword>
<proteinExistence type="predicted"/>
<dbReference type="Proteomes" id="UP000277204">
    <property type="component" value="Unassembled WGS sequence"/>
</dbReference>